<reference evidence="1 2" key="1">
    <citation type="journal article" date="2019" name="Commun. Biol.">
        <title>The bagworm genome reveals a unique fibroin gene that provides high tensile strength.</title>
        <authorList>
            <person name="Kono N."/>
            <person name="Nakamura H."/>
            <person name="Ohtoshi R."/>
            <person name="Tomita M."/>
            <person name="Numata K."/>
            <person name="Arakawa K."/>
        </authorList>
    </citation>
    <scope>NUCLEOTIDE SEQUENCE [LARGE SCALE GENOMIC DNA]</scope>
</reference>
<dbReference type="OrthoDB" id="7469816at2759"/>
<accession>A0A4C1S8P4</accession>
<dbReference type="EMBL" id="BGZK01003195">
    <property type="protein sequence ID" value="GBO98563.1"/>
    <property type="molecule type" value="Genomic_DNA"/>
</dbReference>
<gene>
    <name evidence="1" type="ORF">EVAR_7595_1</name>
</gene>
<dbReference type="AlphaFoldDB" id="A0A4C1S8P4"/>
<proteinExistence type="predicted"/>
<comment type="caution">
    <text evidence="1">The sequence shown here is derived from an EMBL/GenBank/DDBJ whole genome shotgun (WGS) entry which is preliminary data.</text>
</comment>
<dbReference type="Proteomes" id="UP000299102">
    <property type="component" value="Unassembled WGS sequence"/>
</dbReference>
<organism evidence="1 2">
    <name type="scientific">Eumeta variegata</name>
    <name type="common">Bagworm moth</name>
    <name type="synonym">Eumeta japonica</name>
    <dbReference type="NCBI Taxonomy" id="151549"/>
    <lineage>
        <taxon>Eukaryota</taxon>
        <taxon>Metazoa</taxon>
        <taxon>Ecdysozoa</taxon>
        <taxon>Arthropoda</taxon>
        <taxon>Hexapoda</taxon>
        <taxon>Insecta</taxon>
        <taxon>Pterygota</taxon>
        <taxon>Neoptera</taxon>
        <taxon>Endopterygota</taxon>
        <taxon>Lepidoptera</taxon>
        <taxon>Glossata</taxon>
        <taxon>Ditrysia</taxon>
        <taxon>Tineoidea</taxon>
        <taxon>Psychidae</taxon>
        <taxon>Oiketicinae</taxon>
        <taxon>Eumeta</taxon>
    </lineage>
</organism>
<evidence type="ECO:0000313" key="2">
    <source>
        <dbReference type="Proteomes" id="UP000299102"/>
    </source>
</evidence>
<sequence>MGQRPTLGIAARLPHRRTLILGKVAIQIRHTGTDGIGEYRRQYGLLESQRRTADADGNVKMRHTLMIFDALIGKGTVGRKKCYH</sequence>
<protein>
    <submittedName>
        <fullName evidence="1">Uncharacterized protein</fullName>
    </submittedName>
</protein>
<evidence type="ECO:0000313" key="1">
    <source>
        <dbReference type="EMBL" id="GBO98563.1"/>
    </source>
</evidence>
<name>A0A4C1S8P4_EUMVA</name>
<keyword evidence="2" id="KW-1185">Reference proteome</keyword>